<accession>A0AAF0PRV4</accession>
<proteinExistence type="predicted"/>
<feature type="region of interest" description="Disordered" evidence="1">
    <location>
        <begin position="63"/>
        <end position="98"/>
    </location>
</feature>
<evidence type="ECO:0000313" key="2">
    <source>
        <dbReference type="EMBL" id="WMV09601.1"/>
    </source>
</evidence>
<evidence type="ECO:0008006" key="4">
    <source>
        <dbReference type="Google" id="ProtNLM"/>
    </source>
</evidence>
<gene>
    <name evidence="2" type="ORF">MTR67_002986</name>
</gene>
<organism evidence="2 3">
    <name type="scientific">Solanum verrucosum</name>
    <dbReference type="NCBI Taxonomy" id="315347"/>
    <lineage>
        <taxon>Eukaryota</taxon>
        <taxon>Viridiplantae</taxon>
        <taxon>Streptophyta</taxon>
        <taxon>Embryophyta</taxon>
        <taxon>Tracheophyta</taxon>
        <taxon>Spermatophyta</taxon>
        <taxon>Magnoliopsida</taxon>
        <taxon>eudicotyledons</taxon>
        <taxon>Gunneridae</taxon>
        <taxon>Pentapetalae</taxon>
        <taxon>asterids</taxon>
        <taxon>lamiids</taxon>
        <taxon>Solanales</taxon>
        <taxon>Solanaceae</taxon>
        <taxon>Solanoideae</taxon>
        <taxon>Solaneae</taxon>
        <taxon>Solanum</taxon>
    </lineage>
</organism>
<sequence>MSFHEYNLKFSQLYLYASEMVVDMRSKMSLFFAGFSHLASKEVNAAMLIGDMHITRLMIHVQQVKQHGPSPSSSSAPAPRNKGEFKNKNSQNFRVRPA</sequence>
<protein>
    <recommendedName>
        <fullName evidence="4">Gag-pol polyprotein</fullName>
    </recommendedName>
</protein>
<name>A0AAF0PRV4_SOLVR</name>
<dbReference type="AlphaFoldDB" id="A0AAF0PRV4"/>
<feature type="compositionally biased region" description="Low complexity" evidence="1">
    <location>
        <begin position="69"/>
        <end position="79"/>
    </location>
</feature>
<evidence type="ECO:0000313" key="3">
    <source>
        <dbReference type="Proteomes" id="UP001234989"/>
    </source>
</evidence>
<feature type="compositionally biased region" description="Polar residues" evidence="1">
    <location>
        <begin position="88"/>
        <end position="98"/>
    </location>
</feature>
<keyword evidence="3" id="KW-1185">Reference proteome</keyword>
<reference evidence="2" key="1">
    <citation type="submission" date="2023-08" db="EMBL/GenBank/DDBJ databases">
        <title>A de novo genome assembly of Solanum verrucosum Schlechtendal, a Mexican diploid species geographically isolated from the other diploid A-genome species in potato relatives.</title>
        <authorList>
            <person name="Hosaka K."/>
        </authorList>
    </citation>
    <scope>NUCLEOTIDE SEQUENCE</scope>
    <source>
        <tissue evidence="2">Young leaves</tissue>
    </source>
</reference>
<dbReference type="Proteomes" id="UP001234989">
    <property type="component" value="Chromosome 1"/>
</dbReference>
<dbReference type="EMBL" id="CP133612">
    <property type="protein sequence ID" value="WMV09601.1"/>
    <property type="molecule type" value="Genomic_DNA"/>
</dbReference>
<evidence type="ECO:0000256" key="1">
    <source>
        <dbReference type="SAM" id="MobiDB-lite"/>
    </source>
</evidence>